<dbReference type="EMBL" id="MU251381">
    <property type="protein sequence ID" value="KAG9237719.1"/>
    <property type="molecule type" value="Genomic_DNA"/>
</dbReference>
<dbReference type="PRINTS" id="PR00081">
    <property type="entry name" value="GDHRDH"/>
</dbReference>
<dbReference type="Pfam" id="PF00106">
    <property type="entry name" value="adh_short"/>
    <property type="match status" value="1"/>
</dbReference>
<dbReference type="AlphaFoldDB" id="A0A9P8C8F8"/>
<dbReference type="Gene3D" id="3.40.50.720">
    <property type="entry name" value="NAD(P)-binding Rossmann-like Domain"/>
    <property type="match status" value="1"/>
</dbReference>
<evidence type="ECO:0000256" key="3">
    <source>
        <dbReference type="ARBA" id="ARBA00023002"/>
    </source>
</evidence>
<dbReference type="GO" id="GO:0016616">
    <property type="term" value="F:oxidoreductase activity, acting on the CH-OH group of donors, NAD or NADP as acceptor"/>
    <property type="evidence" value="ECO:0007669"/>
    <property type="project" value="TreeGrafter"/>
</dbReference>
<dbReference type="PANTHER" id="PTHR44229">
    <property type="entry name" value="15-HYDROXYPROSTAGLANDIN DEHYDROGENASE [NAD(+)]"/>
    <property type="match status" value="1"/>
</dbReference>
<sequence length="295" mass="31963">MASVGGFSMKDKVAVVTGAGSGINFCFAQIAVRQGARVIVADLKLTEGAEKFLKDEGAKSAIFVKCDVTKRADLENLITISEKEFGDVPDVYIAGAGIFEPAWSNFWDDTEDDRYAEVDINVTHPMKLARIAIKSLLRKNKKGVFLIVSSLAGFQGTFSAPLYCATKHAVIGFVRSMAQLDELEGIKVVAVAPGIVRTPMWLDDPAKMAQFGYSDENSITPERVADDMYSLVTEEKYPGGTCLQCSVSGVKTLGTWNIAPPASAGTTVPPEVLERNNAPMREIMKKERGVLTNNK</sequence>
<protein>
    <submittedName>
        <fullName evidence="4">Uncharacterized protein</fullName>
    </submittedName>
</protein>
<keyword evidence="5" id="KW-1185">Reference proteome</keyword>
<proteinExistence type="inferred from homology"/>
<dbReference type="PANTHER" id="PTHR44229:SF4">
    <property type="entry name" value="15-HYDROXYPROSTAGLANDIN DEHYDROGENASE [NAD(+)]"/>
    <property type="match status" value="1"/>
</dbReference>
<name>A0A9P8C8F8_9HELO</name>
<comment type="caution">
    <text evidence="4">The sequence shown here is derived from an EMBL/GenBank/DDBJ whole genome shotgun (WGS) entry which is preliminary data.</text>
</comment>
<evidence type="ECO:0000313" key="4">
    <source>
        <dbReference type="EMBL" id="KAG9237719.1"/>
    </source>
</evidence>
<comment type="similarity">
    <text evidence="1">Belongs to the short-chain dehydrogenases/reductases (SDR) family.</text>
</comment>
<dbReference type="OrthoDB" id="37659at2759"/>
<keyword evidence="2" id="KW-0521">NADP</keyword>
<keyword evidence="3" id="KW-0560">Oxidoreductase</keyword>
<evidence type="ECO:0000256" key="2">
    <source>
        <dbReference type="ARBA" id="ARBA00022857"/>
    </source>
</evidence>
<dbReference type="InterPro" id="IPR036291">
    <property type="entry name" value="NAD(P)-bd_dom_sf"/>
</dbReference>
<dbReference type="PROSITE" id="PS00061">
    <property type="entry name" value="ADH_SHORT"/>
    <property type="match status" value="1"/>
</dbReference>
<dbReference type="SUPFAM" id="SSF51735">
    <property type="entry name" value="NAD(P)-binding Rossmann-fold domains"/>
    <property type="match status" value="1"/>
</dbReference>
<dbReference type="InterPro" id="IPR002347">
    <property type="entry name" value="SDR_fam"/>
</dbReference>
<evidence type="ECO:0000313" key="5">
    <source>
        <dbReference type="Proteomes" id="UP000824998"/>
    </source>
</evidence>
<dbReference type="Proteomes" id="UP000824998">
    <property type="component" value="Unassembled WGS sequence"/>
</dbReference>
<organism evidence="4 5">
    <name type="scientific">Amylocarpus encephaloides</name>
    <dbReference type="NCBI Taxonomy" id="45428"/>
    <lineage>
        <taxon>Eukaryota</taxon>
        <taxon>Fungi</taxon>
        <taxon>Dikarya</taxon>
        <taxon>Ascomycota</taxon>
        <taxon>Pezizomycotina</taxon>
        <taxon>Leotiomycetes</taxon>
        <taxon>Helotiales</taxon>
        <taxon>Helotiales incertae sedis</taxon>
        <taxon>Amylocarpus</taxon>
    </lineage>
</organism>
<gene>
    <name evidence="4" type="ORF">BJ875DRAFT_369431</name>
</gene>
<dbReference type="InterPro" id="IPR020904">
    <property type="entry name" value="Sc_DH/Rdtase_CS"/>
</dbReference>
<reference evidence="4" key="1">
    <citation type="journal article" date="2021" name="IMA Fungus">
        <title>Genomic characterization of three marine fungi, including Emericellopsis atlantica sp. nov. with signatures of a generalist lifestyle and marine biomass degradation.</title>
        <authorList>
            <person name="Hagestad O.C."/>
            <person name="Hou L."/>
            <person name="Andersen J.H."/>
            <person name="Hansen E.H."/>
            <person name="Altermark B."/>
            <person name="Li C."/>
            <person name="Kuhnert E."/>
            <person name="Cox R.J."/>
            <person name="Crous P.W."/>
            <person name="Spatafora J.W."/>
            <person name="Lail K."/>
            <person name="Amirebrahimi M."/>
            <person name="Lipzen A."/>
            <person name="Pangilinan J."/>
            <person name="Andreopoulos W."/>
            <person name="Hayes R.D."/>
            <person name="Ng V."/>
            <person name="Grigoriev I.V."/>
            <person name="Jackson S.A."/>
            <person name="Sutton T.D.S."/>
            <person name="Dobson A.D.W."/>
            <person name="Rama T."/>
        </authorList>
    </citation>
    <scope>NUCLEOTIDE SEQUENCE</scope>
    <source>
        <strain evidence="4">TRa018bII</strain>
    </source>
</reference>
<evidence type="ECO:0000256" key="1">
    <source>
        <dbReference type="ARBA" id="ARBA00006484"/>
    </source>
</evidence>
<dbReference type="GO" id="GO:0005737">
    <property type="term" value="C:cytoplasm"/>
    <property type="evidence" value="ECO:0007669"/>
    <property type="project" value="TreeGrafter"/>
</dbReference>
<accession>A0A9P8C8F8</accession>